<dbReference type="Pfam" id="PF00005">
    <property type="entry name" value="ABC_tran"/>
    <property type="match status" value="2"/>
</dbReference>
<feature type="domain" description="ABC transporter" evidence="8">
    <location>
        <begin position="255"/>
        <end position="497"/>
    </location>
</feature>
<proteinExistence type="predicted"/>
<dbReference type="InterPro" id="IPR027417">
    <property type="entry name" value="P-loop_NTPase"/>
</dbReference>
<gene>
    <name evidence="9" type="ORF">GC102_34545</name>
</gene>
<dbReference type="PROSITE" id="PS50893">
    <property type="entry name" value="ABC_TRANSPORTER_2"/>
    <property type="match status" value="2"/>
</dbReference>
<sequence length="497" mass="54827">MATTLLKMSKIKKRFYETVALAEVDLEIKKGEVHILLGENGAGKSTLMKILSGSYVPDEGEIYWEGKPAAIKGPSDSLALGIGMVYQELTMIKDLSVMENIFLGRMPNHKVFPFVDWKQVIENTGKVLSTLGLDINFHEKISHYDLGIQQLVEIARAISRDAKLIILDEPTSALTDKEVRSLFNAINRLKKQGISFVYITHKLDEVFEIGDTVTVLRDGHSIDTISDISSVTQDNLVSMMVGRSIDEQYPKFNHCTSKEVLKVNGLGDGKAIKDISFTLHEGEILGIAGLVGSGITELVETLFGLRKADEGSILLNNEAYLPHNPKSAIERKLGFVTKNRKEGLLLHMSVAENITVSSFFGFSRWGFRNKKKEHGVSEDYKKLLKISTPSVFSPIGKLSGGNQQKGAIAKWLCNQTKIFIMDDPTRGIDIGAKVEVYKLLNQITEQGGSILLVSTELPELIGLSDNIVVMNRGRLVASFNARECSQELIMDKAAGGL</sequence>
<dbReference type="CDD" id="cd03215">
    <property type="entry name" value="ABC_Carb_Monos_II"/>
    <property type="match status" value="1"/>
</dbReference>
<dbReference type="InterPro" id="IPR050107">
    <property type="entry name" value="ABC_carbohydrate_import_ATPase"/>
</dbReference>
<evidence type="ECO:0000313" key="10">
    <source>
        <dbReference type="Proteomes" id="UP000658690"/>
    </source>
</evidence>
<dbReference type="CDD" id="cd03216">
    <property type="entry name" value="ABC_Carb_Monos_I"/>
    <property type="match status" value="1"/>
</dbReference>
<name>A0ABX1ZBV5_9BACL</name>
<keyword evidence="10" id="KW-1185">Reference proteome</keyword>
<evidence type="ECO:0000259" key="8">
    <source>
        <dbReference type="PROSITE" id="PS50893"/>
    </source>
</evidence>
<feature type="domain" description="ABC transporter" evidence="8">
    <location>
        <begin position="6"/>
        <end position="243"/>
    </location>
</feature>
<keyword evidence="6" id="KW-1278">Translocase</keyword>
<dbReference type="PANTHER" id="PTHR43790">
    <property type="entry name" value="CARBOHYDRATE TRANSPORT ATP-BINDING PROTEIN MG119-RELATED"/>
    <property type="match status" value="1"/>
</dbReference>
<comment type="caution">
    <text evidence="9">The sequence shown here is derived from an EMBL/GenBank/DDBJ whole genome shotgun (WGS) entry which is preliminary data.</text>
</comment>
<dbReference type="Gene3D" id="3.40.50.300">
    <property type="entry name" value="P-loop containing nucleotide triphosphate hydrolases"/>
    <property type="match status" value="2"/>
</dbReference>
<keyword evidence="1" id="KW-0813">Transport</keyword>
<dbReference type="Proteomes" id="UP000658690">
    <property type="component" value="Unassembled WGS sequence"/>
</dbReference>
<dbReference type="PANTHER" id="PTHR43790:SF3">
    <property type="entry name" value="D-ALLOSE IMPORT ATP-BINDING PROTEIN ALSA-RELATED"/>
    <property type="match status" value="1"/>
</dbReference>
<evidence type="ECO:0000256" key="6">
    <source>
        <dbReference type="ARBA" id="ARBA00022967"/>
    </source>
</evidence>
<keyword evidence="3" id="KW-0762">Sugar transport</keyword>
<evidence type="ECO:0000256" key="3">
    <source>
        <dbReference type="ARBA" id="ARBA00022597"/>
    </source>
</evidence>
<keyword evidence="5 9" id="KW-0067">ATP-binding</keyword>
<evidence type="ECO:0000313" key="9">
    <source>
        <dbReference type="EMBL" id="NOU90813.1"/>
    </source>
</evidence>
<dbReference type="EMBL" id="WHOC01000176">
    <property type="protein sequence ID" value="NOU90813.1"/>
    <property type="molecule type" value="Genomic_DNA"/>
</dbReference>
<accession>A0ABX1ZBV5</accession>
<dbReference type="InterPro" id="IPR003439">
    <property type="entry name" value="ABC_transporter-like_ATP-bd"/>
</dbReference>
<evidence type="ECO:0000256" key="5">
    <source>
        <dbReference type="ARBA" id="ARBA00022840"/>
    </source>
</evidence>
<evidence type="ECO:0000256" key="4">
    <source>
        <dbReference type="ARBA" id="ARBA00022741"/>
    </source>
</evidence>
<keyword evidence="7" id="KW-0472">Membrane</keyword>
<dbReference type="RefSeq" id="WP_171693566.1">
    <property type="nucleotide sequence ID" value="NZ_WHOC01000176.1"/>
</dbReference>
<organism evidence="9 10">
    <name type="scientific">Paenibacillus germinis</name>
    <dbReference type="NCBI Taxonomy" id="2654979"/>
    <lineage>
        <taxon>Bacteria</taxon>
        <taxon>Bacillati</taxon>
        <taxon>Bacillota</taxon>
        <taxon>Bacilli</taxon>
        <taxon>Bacillales</taxon>
        <taxon>Paenibacillaceae</taxon>
        <taxon>Paenibacillus</taxon>
    </lineage>
</organism>
<evidence type="ECO:0000256" key="1">
    <source>
        <dbReference type="ARBA" id="ARBA00022448"/>
    </source>
</evidence>
<keyword evidence="2" id="KW-1003">Cell membrane</keyword>
<dbReference type="SMART" id="SM00382">
    <property type="entry name" value="AAA"/>
    <property type="match status" value="2"/>
</dbReference>
<evidence type="ECO:0000256" key="2">
    <source>
        <dbReference type="ARBA" id="ARBA00022475"/>
    </source>
</evidence>
<dbReference type="SUPFAM" id="SSF52540">
    <property type="entry name" value="P-loop containing nucleoside triphosphate hydrolases"/>
    <property type="match status" value="2"/>
</dbReference>
<evidence type="ECO:0000256" key="7">
    <source>
        <dbReference type="ARBA" id="ARBA00023136"/>
    </source>
</evidence>
<dbReference type="InterPro" id="IPR003593">
    <property type="entry name" value="AAA+_ATPase"/>
</dbReference>
<reference evidence="9 10" key="1">
    <citation type="submission" date="2019-10" db="EMBL/GenBank/DDBJ databases">
        <title>Description of Paenibacillus choica sp. nov.</title>
        <authorList>
            <person name="Carlier A."/>
            <person name="Qi S."/>
        </authorList>
    </citation>
    <scope>NUCLEOTIDE SEQUENCE [LARGE SCALE GENOMIC DNA]</scope>
    <source>
        <strain evidence="9 10">LMG 31460</strain>
    </source>
</reference>
<dbReference type="GO" id="GO:0005524">
    <property type="term" value="F:ATP binding"/>
    <property type="evidence" value="ECO:0007669"/>
    <property type="project" value="UniProtKB-KW"/>
</dbReference>
<keyword evidence="4" id="KW-0547">Nucleotide-binding</keyword>
<protein>
    <submittedName>
        <fullName evidence="9">ATP-binding cassette domain-containing protein</fullName>
    </submittedName>
</protein>